<dbReference type="EMBL" id="QCYY01001717">
    <property type="protein sequence ID" value="ROT75889.1"/>
    <property type="molecule type" value="Genomic_DNA"/>
</dbReference>
<feature type="domain" description="DUF4789" evidence="1">
    <location>
        <begin position="11"/>
        <end position="67"/>
    </location>
</feature>
<evidence type="ECO:0000259" key="1">
    <source>
        <dbReference type="Pfam" id="PF16033"/>
    </source>
</evidence>
<dbReference type="InterPro" id="IPR031993">
    <property type="entry name" value="DUF4789"/>
</dbReference>
<keyword evidence="3" id="KW-1185">Reference proteome</keyword>
<gene>
    <name evidence="2" type="ORF">C7M84_005548</name>
</gene>
<proteinExistence type="predicted"/>
<dbReference type="Pfam" id="PF16033">
    <property type="entry name" value="DUF4789"/>
    <property type="match status" value="2"/>
</dbReference>
<evidence type="ECO:0000313" key="3">
    <source>
        <dbReference type="Proteomes" id="UP000283509"/>
    </source>
</evidence>
<reference evidence="2 3" key="2">
    <citation type="submission" date="2019-01" db="EMBL/GenBank/DDBJ databases">
        <title>The decoding of complex shrimp genome reveals the adaptation for benthos swimmer, frequently molting mechanism and breeding impact on genome.</title>
        <authorList>
            <person name="Sun Y."/>
            <person name="Gao Y."/>
            <person name="Yu Y."/>
        </authorList>
    </citation>
    <scope>NUCLEOTIDE SEQUENCE [LARGE SCALE GENOMIC DNA]</scope>
    <source>
        <tissue evidence="2">Muscle</tissue>
    </source>
</reference>
<reference evidence="2 3" key="1">
    <citation type="submission" date="2018-04" db="EMBL/GenBank/DDBJ databases">
        <authorList>
            <person name="Zhang X."/>
            <person name="Yuan J."/>
            <person name="Li F."/>
            <person name="Xiang J."/>
        </authorList>
    </citation>
    <scope>NUCLEOTIDE SEQUENCE [LARGE SCALE GENOMIC DNA]</scope>
    <source>
        <tissue evidence="2">Muscle</tissue>
    </source>
</reference>
<organism evidence="2 3">
    <name type="scientific">Penaeus vannamei</name>
    <name type="common">Whiteleg shrimp</name>
    <name type="synonym">Litopenaeus vannamei</name>
    <dbReference type="NCBI Taxonomy" id="6689"/>
    <lineage>
        <taxon>Eukaryota</taxon>
        <taxon>Metazoa</taxon>
        <taxon>Ecdysozoa</taxon>
        <taxon>Arthropoda</taxon>
        <taxon>Crustacea</taxon>
        <taxon>Multicrustacea</taxon>
        <taxon>Malacostraca</taxon>
        <taxon>Eumalacostraca</taxon>
        <taxon>Eucarida</taxon>
        <taxon>Decapoda</taxon>
        <taxon>Dendrobranchiata</taxon>
        <taxon>Penaeoidea</taxon>
        <taxon>Penaeidae</taxon>
        <taxon>Penaeus</taxon>
    </lineage>
</organism>
<dbReference type="PANTHER" id="PTHR21177">
    <property type="entry name" value="IP06524P-RELATED"/>
    <property type="match status" value="1"/>
</dbReference>
<comment type="caution">
    <text evidence="2">The sequence shown here is derived from an EMBL/GenBank/DDBJ whole genome shotgun (WGS) entry which is preliminary data.</text>
</comment>
<dbReference type="OrthoDB" id="6338576at2759"/>
<accession>A0A3R7P5D8</accession>
<feature type="non-terminal residue" evidence="2">
    <location>
        <position position="262"/>
    </location>
</feature>
<dbReference type="Proteomes" id="UP000283509">
    <property type="component" value="Unassembled WGS sequence"/>
</dbReference>
<feature type="domain" description="DUF4789" evidence="1">
    <location>
        <begin position="80"/>
        <end position="178"/>
    </location>
</feature>
<sequence>MLRNVINLRSGVGTCNSMIGEVRWPATGECVKLLTQGPCPPGQWVKLTLSTFDPVCSPRPCSDREALMEGSCHSLADVSKCPPRQQLFINEAGEGECDCLPGMVFFEQTNTCYTPYTQGPCQPGHIIRVLDADVSGRAQCVRNACPSANMVPMDSQCHIHTTRSAGISCFSINTPGPCAEGELVIDNVLNEPVCLQTETHSIFNLPNTKACPRGSIRDQLGRCRRDKSLLFQRLPPVVTSRPGPQPNHDGLCPPGFELLGGT</sequence>
<evidence type="ECO:0000313" key="2">
    <source>
        <dbReference type="EMBL" id="ROT75889.1"/>
    </source>
</evidence>
<name>A0A3R7P5D8_PENVA</name>
<dbReference type="AlphaFoldDB" id="A0A3R7P5D8"/>
<protein>
    <recommendedName>
        <fullName evidence="1">DUF4789 domain-containing protein</fullName>
    </recommendedName>
</protein>